<dbReference type="Pfam" id="PF01546">
    <property type="entry name" value="Peptidase_M20"/>
    <property type="match status" value="1"/>
</dbReference>
<feature type="binding site" evidence="7 9">
    <location>
        <position position="140"/>
    </location>
    <ligand>
        <name>Zn(2+)</name>
        <dbReference type="ChEBI" id="CHEBI:29105"/>
        <label>1</label>
    </ligand>
</feature>
<protein>
    <recommendedName>
        <fullName evidence="7">Peptidase T</fullName>
        <ecNumber evidence="7">3.4.11.4</ecNumber>
    </recommendedName>
    <alternativeName>
        <fullName evidence="7">Aminotripeptidase</fullName>
        <shortName evidence="7">Tripeptidase</shortName>
    </alternativeName>
    <alternativeName>
        <fullName evidence="7">Tripeptide aminopeptidase</fullName>
    </alternativeName>
</protein>
<feature type="binding site" evidence="7 9">
    <location>
        <position position="197"/>
    </location>
    <ligand>
        <name>Zn(2+)</name>
        <dbReference type="ChEBI" id="CHEBI:29105"/>
        <label>1</label>
    </ligand>
</feature>
<dbReference type="GO" id="GO:0045148">
    <property type="term" value="F:tripeptide aminopeptidase activity"/>
    <property type="evidence" value="ECO:0007669"/>
    <property type="project" value="UniProtKB-UniRule"/>
</dbReference>
<keyword evidence="6 7" id="KW-0482">Metalloprotease</keyword>
<comment type="caution">
    <text evidence="11">The sequence shown here is derived from an EMBL/GenBank/DDBJ whole genome shotgun (WGS) entry which is preliminary data.</text>
</comment>
<evidence type="ECO:0000256" key="3">
    <source>
        <dbReference type="ARBA" id="ARBA00022723"/>
    </source>
</evidence>
<dbReference type="PROSITE" id="PS00758">
    <property type="entry name" value="ARGE_DAPE_CPG2_1"/>
    <property type="match status" value="1"/>
</dbReference>
<evidence type="ECO:0000256" key="6">
    <source>
        <dbReference type="ARBA" id="ARBA00023049"/>
    </source>
</evidence>
<dbReference type="GO" id="GO:0043171">
    <property type="term" value="P:peptide catabolic process"/>
    <property type="evidence" value="ECO:0007669"/>
    <property type="project" value="UniProtKB-UniRule"/>
</dbReference>
<feature type="binding site" evidence="7 9">
    <location>
        <position position="78"/>
    </location>
    <ligand>
        <name>Zn(2+)</name>
        <dbReference type="ChEBI" id="CHEBI:29105"/>
        <label>1</label>
    </ligand>
</feature>
<keyword evidence="7" id="KW-0963">Cytoplasm</keyword>
<dbReference type="GO" id="GO:0008237">
    <property type="term" value="F:metallopeptidase activity"/>
    <property type="evidence" value="ECO:0007669"/>
    <property type="project" value="UniProtKB-KW"/>
</dbReference>
<evidence type="ECO:0000313" key="12">
    <source>
        <dbReference type="Proteomes" id="UP000018872"/>
    </source>
</evidence>
<dbReference type="InterPro" id="IPR002933">
    <property type="entry name" value="Peptidase_M20"/>
</dbReference>
<dbReference type="InterPro" id="IPR001261">
    <property type="entry name" value="ArgE/DapE_CS"/>
</dbReference>
<dbReference type="InterPro" id="IPR010161">
    <property type="entry name" value="Peptidase_M20B"/>
</dbReference>
<dbReference type="Proteomes" id="UP000018872">
    <property type="component" value="Unassembled WGS sequence"/>
</dbReference>
<dbReference type="PATRIC" id="fig|1410950.3.peg.259"/>
<dbReference type="PROSITE" id="PS00759">
    <property type="entry name" value="ARGE_DAPE_CPG2_2"/>
    <property type="match status" value="1"/>
</dbReference>
<keyword evidence="3 7" id="KW-0479">Metal-binding</keyword>
<dbReference type="NCBIfam" id="NF003976">
    <property type="entry name" value="PRK05469.1"/>
    <property type="match status" value="1"/>
</dbReference>
<dbReference type="MEROPS" id="M20.003"/>
<dbReference type="GO" id="GO:0006508">
    <property type="term" value="P:proteolysis"/>
    <property type="evidence" value="ECO:0007669"/>
    <property type="project" value="UniProtKB-UniRule"/>
</dbReference>
<feature type="active site" evidence="7 8">
    <location>
        <position position="80"/>
    </location>
</feature>
<evidence type="ECO:0000256" key="7">
    <source>
        <dbReference type="HAMAP-Rule" id="MF_00550"/>
    </source>
</evidence>
<feature type="binding site" evidence="7 9">
    <location>
        <position position="175"/>
    </location>
    <ligand>
        <name>Zn(2+)</name>
        <dbReference type="ChEBI" id="CHEBI:29105"/>
        <label>2</label>
    </ligand>
</feature>
<feature type="binding site" evidence="7 9">
    <location>
        <position position="140"/>
    </location>
    <ligand>
        <name>Zn(2+)</name>
        <dbReference type="ChEBI" id="CHEBI:29105"/>
        <label>2</label>
    </ligand>
</feature>
<dbReference type="HAMAP" id="MF_00550">
    <property type="entry name" value="Aminopeptidase_M20"/>
    <property type="match status" value="1"/>
</dbReference>
<evidence type="ECO:0000256" key="2">
    <source>
        <dbReference type="ARBA" id="ARBA00022670"/>
    </source>
</evidence>
<evidence type="ECO:0000256" key="5">
    <source>
        <dbReference type="ARBA" id="ARBA00022833"/>
    </source>
</evidence>
<comment type="function">
    <text evidence="7">Cleaves the N-terminal amino acid of tripeptides.</text>
</comment>
<dbReference type="CDD" id="cd03892">
    <property type="entry name" value="M20_peptT"/>
    <property type="match status" value="1"/>
</dbReference>
<evidence type="ECO:0000313" key="11">
    <source>
        <dbReference type="EMBL" id="ETK05469.1"/>
    </source>
</evidence>
<accession>W2CDZ3</accession>
<name>W2CDZ3_9BACT</name>
<reference evidence="11 12" key="1">
    <citation type="submission" date="2013-11" db="EMBL/GenBank/DDBJ databases">
        <title>Single cell genomics of uncultured Tannerella BU063 (oral taxon 286).</title>
        <authorList>
            <person name="Beall C.J."/>
            <person name="Campbell A.G."/>
            <person name="Griffen A.L."/>
            <person name="Podar M."/>
            <person name="Leys E.J."/>
        </authorList>
    </citation>
    <scope>NUCLEOTIDE SEQUENCE [LARGE SCALE GENOMIC DNA]</scope>
    <source>
        <strain evidence="11">Cell 5</strain>
    </source>
</reference>
<evidence type="ECO:0000256" key="8">
    <source>
        <dbReference type="PIRSR" id="PIRSR037215-1"/>
    </source>
</evidence>
<dbReference type="Pfam" id="PF07687">
    <property type="entry name" value="M20_dimer"/>
    <property type="match status" value="1"/>
</dbReference>
<comment type="similarity">
    <text evidence="1 7">Belongs to the peptidase M20B family.</text>
</comment>
<keyword evidence="5 7" id="KW-0862">Zinc</keyword>
<dbReference type="PANTHER" id="PTHR42994">
    <property type="entry name" value="PEPTIDASE T"/>
    <property type="match status" value="1"/>
</dbReference>
<feature type="domain" description="Peptidase M20 dimerisation" evidence="10">
    <location>
        <begin position="206"/>
        <end position="303"/>
    </location>
</feature>
<comment type="subcellular location">
    <subcellularLocation>
        <location evidence="7">Cytoplasm</location>
    </subcellularLocation>
</comment>
<evidence type="ECO:0000256" key="9">
    <source>
        <dbReference type="PIRSR" id="PIRSR037215-2"/>
    </source>
</evidence>
<organism evidence="11 12">
    <name type="scientific">Tannerella sp. oral taxon BU063 isolate Cell 5</name>
    <dbReference type="NCBI Taxonomy" id="1410950"/>
    <lineage>
        <taxon>Bacteria</taxon>
        <taxon>Pseudomonadati</taxon>
        <taxon>Bacteroidota</taxon>
        <taxon>Bacteroidia</taxon>
        <taxon>Bacteroidales</taxon>
        <taxon>Tannerellaceae</taxon>
        <taxon>Tannerella</taxon>
    </lineage>
</organism>
<feature type="active site" description="Proton acceptor" evidence="7 8">
    <location>
        <position position="174"/>
    </location>
</feature>
<dbReference type="NCBIfam" id="NF009920">
    <property type="entry name" value="PRK13381.1"/>
    <property type="match status" value="1"/>
</dbReference>
<keyword evidence="2 7" id="KW-0645">Protease</keyword>
<dbReference type="InterPro" id="IPR011650">
    <property type="entry name" value="Peptidase_M20_dimer"/>
</dbReference>
<dbReference type="SUPFAM" id="SSF53187">
    <property type="entry name" value="Zn-dependent exopeptidases"/>
    <property type="match status" value="1"/>
</dbReference>
<dbReference type="SUPFAM" id="SSF55031">
    <property type="entry name" value="Bacterial exopeptidase dimerisation domain"/>
    <property type="match status" value="1"/>
</dbReference>
<gene>
    <name evidence="7" type="primary">pepT</name>
    <name evidence="11" type="ORF">T229_03180</name>
</gene>
<keyword evidence="4 7" id="KW-0378">Hydrolase</keyword>
<dbReference type="EC" id="3.4.11.4" evidence="7"/>
<comment type="catalytic activity">
    <reaction evidence="7">
        <text>Release of the N-terminal residue from a tripeptide.</text>
        <dbReference type="EC" id="3.4.11.4"/>
    </reaction>
</comment>
<evidence type="ECO:0000259" key="10">
    <source>
        <dbReference type="Pfam" id="PF07687"/>
    </source>
</evidence>
<dbReference type="NCBIfam" id="TIGR01882">
    <property type="entry name" value="peptidase-T"/>
    <property type="match status" value="1"/>
</dbReference>
<dbReference type="Gene3D" id="3.30.70.360">
    <property type="match status" value="1"/>
</dbReference>
<comment type="cofactor">
    <cofactor evidence="7 9">
        <name>Zn(2+)</name>
        <dbReference type="ChEBI" id="CHEBI:29105"/>
    </cofactor>
    <text evidence="7 9">Binds 2 Zn(2+) ions per subunit.</text>
</comment>
<dbReference type="GO" id="GO:0005829">
    <property type="term" value="C:cytosol"/>
    <property type="evidence" value="ECO:0007669"/>
    <property type="project" value="TreeGrafter"/>
</dbReference>
<dbReference type="PIRSF" id="PIRSF037215">
    <property type="entry name" value="Peptidase_M20B"/>
    <property type="match status" value="1"/>
</dbReference>
<proteinExistence type="inferred from homology"/>
<sequence length="405" mass="44976">MTITERFLRYAASDTQSDEHARSMPSTPGQMRFAESLTEELKALGLHDVSLDENGYVMATLPANTSRTDVPVIGFIAHMDTSPDMSGRDVKPRIVAYAGGDIVLNEPLGIVLSPDVFPELNNYVGQELIVTDGTTLLGADDKAGVAAIVSAMEYLLTHPEVEHGTVRIAFTPDEEIGRGADRFDVERFGCFGAYTVDGGEIGELEYENFNAAQAIVTLRGRNIHPGSAKGRMINASLLAMQLNDMLPPAERPEMTEGREGFFHLTEMAGTVEEARLTYIIRDHDRALFEKKKETLREAVRRIHATYPESCTLDMHDQYYNMREVIDQRPELIQWARRAMAEAGVTPIERPIRGGTDGARLSFMGLPCPNLFAGGMNFHGRYEYLPVPSLQKSMETIIHLCHIITK</sequence>
<dbReference type="EMBL" id="AYYC01000517">
    <property type="protein sequence ID" value="ETK05469.1"/>
    <property type="molecule type" value="Genomic_DNA"/>
</dbReference>
<evidence type="ECO:0000256" key="1">
    <source>
        <dbReference type="ARBA" id="ARBA00009692"/>
    </source>
</evidence>
<feature type="binding site" evidence="7 9">
    <location>
        <position position="378"/>
    </location>
    <ligand>
        <name>Zn(2+)</name>
        <dbReference type="ChEBI" id="CHEBI:29105"/>
        <label>2</label>
    </ligand>
</feature>
<dbReference type="GO" id="GO:0008270">
    <property type="term" value="F:zinc ion binding"/>
    <property type="evidence" value="ECO:0007669"/>
    <property type="project" value="UniProtKB-UniRule"/>
</dbReference>
<dbReference type="Gene3D" id="3.40.630.10">
    <property type="entry name" value="Zn peptidases"/>
    <property type="match status" value="1"/>
</dbReference>
<dbReference type="AlphaFoldDB" id="W2CDZ3"/>
<evidence type="ECO:0000256" key="4">
    <source>
        <dbReference type="ARBA" id="ARBA00022801"/>
    </source>
</evidence>
<dbReference type="PANTHER" id="PTHR42994:SF1">
    <property type="entry name" value="PEPTIDASE T"/>
    <property type="match status" value="1"/>
</dbReference>
<keyword evidence="7 11" id="KW-0031">Aminopeptidase</keyword>
<dbReference type="InterPro" id="IPR036264">
    <property type="entry name" value="Bact_exopeptidase_dim_dom"/>
</dbReference>